<dbReference type="SMART" id="SM00398">
    <property type="entry name" value="HMG"/>
    <property type="match status" value="1"/>
</dbReference>
<gene>
    <name evidence="7" type="ORF">PENANT_c031G11292</name>
</gene>
<proteinExistence type="predicted"/>
<evidence type="ECO:0000259" key="6">
    <source>
        <dbReference type="PROSITE" id="PS50118"/>
    </source>
</evidence>
<dbReference type="InterPro" id="IPR036910">
    <property type="entry name" value="HMG_box_dom_sf"/>
</dbReference>
<dbReference type="GO" id="GO:0030154">
    <property type="term" value="P:cell differentiation"/>
    <property type="evidence" value="ECO:0007669"/>
    <property type="project" value="TreeGrafter"/>
</dbReference>
<dbReference type="AlphaFoldDB" id="A0A1V6PUU1"/>
<dbReference type="Pfam" id="PF00505">
    <property type="entry name" value="HMG_box"/>
    <property type="match status" value="1"/>
</dbReference>
<name>A0A1V6PUU1_9EURO</name>
<dbReference type="InterPro" id="IPR050140">
    <property type="entry name" value="SRY-related_HMG-box_TF-like"/>
</dbReference>
<reference evidence="8" key="1">
    <citation type="journal article" date="2017" name="Nat. Microbiol.">
        <title>Global analysis of biosynthetic gene clusters reveals vast potential of secondary metabolite production in Penicillium species.</title>
        <authorList>
            <person name="Nielsen J.C."/>
            <person name="Grijseels S."/>
            <person name="Prigent S."/>
            <person name="Ji B."/>
            <person name="Dainat J."/>
            <person name="Nielsen K.F."/>
            <person name="Frisvad J.C."/>
            <person name="Workman M."/>
            <person name="Nielsen J."/>
        </authorList>
    </citation>
    <scope>NUCLEOTIDE SEQUENCE [LARGE SCALE GENOMIC DNA]</scope>
    <source>
        <strain evidence="8">IBT 31811</strain>
    </source>
</reference>
<dbReference type="GO" id="GO:0001228">
    <property type="term" value="F:DNA-binding transcription activator activity, RNA polymerase II-specific"/>
    <property type="evidence" value="ECO:0007669"/>
    <property type="project" value="TreeGrafter"/>
</dbReference>
<dbReference type="SUPFAM" id="SSF47095">
    <property type="entry name" value="HMG-box"/>
    <property type="match status" value="1"/>
</dbReference>
<dbReference type="GO" id="GO:0000122">
    <property type="term" value="P:negative regulation of transcription by RNA polymerase II"/>
    <property type="evidence" value="ECO:0007669"/>
    <property type="project" value="TreeGrafter"/>
</dbReference>
<protein>
    <recommendedName>
        <fullName evidence="6">HMG box domain-containing protein</fullName>
    </recommendedName>
</protein>
<keyword evidence="4" id="KW-0539">Nucleus</keyword>
<dbReference type="GO" id="GO:0000978">
    <property type="term" value="F:RNA polymerase II cis-regulatory region sequence-specific DNA binding"/>
    <property type="evidence" value="ECO:0007669"/>
    <property type="project" value="TreeGrafter"/>
</dbReference>
<dbReference type="Proteomes" id="UP000191672">
    <property type="component" value="Unassembled WGS sequence"/>
</dbReference>
<evidence type="ECO:0000313" key="7">
    <source>
        <dbReference type="EMBL" id="OQD80809.1"/>
    </source>
</evidence>
<keyword evidence="2 4" id="KW-0238">DNA-binding</keyword>
<dbReference type="PANTHER" id="PTHR10270">
    <property type="entry name" value="SOX TRANSCRIPTION FACTOR"/>
    <property type="match status" value="1"/>
</dbReference>
<evidence type="ECO:0000256" key="5">
    <source>
        <dbReference type="SAM" id="MobiDB-lite"/>
    </source>
</evidence>
<feature type="region of interest" description="Disordered" evidence="5">
    <location>
        <begin position="196"/>
        <end position="217"/>
    </location>
</feature>
<evidence type="ECO:0000256" key="4">
    <source>
        <dbReference type="PROSITE-ProRule" id="PRU00267"/>
    </source>
</evidence>
<feature type="DNA-binding region" description="HMG box" evidence="4">
    <location>
        <begin position="133"/>
        <end position="201"/>
    </location>
</feature>
<evidence type="ECO:0000256" key="2">
    <source>
        <dbReference type="ARBA" id="ARBA00023125"/>
    </source>
</evidence>
<evidence type="ECO:0000313" key="8">
    <source>
        <dbReference type="Proteomes" id="UP000191672"/>
    </source>
</evidence>
<dbReference type="FunFam" id="1.10.30.10:FF:000041">
    <property type="entry name" value="HMG box family protein"/>
    <property type="match status" value="1"/>
</dbReference>
<keyword evidence="1" id="KW-0805">Transcription regulation</keyword>
<accession>A0A1V6PUU1</accession>
<keyword evidence="3" id="KW-0804">Transcription</keyword>
<dbReference type="CDD" id="cd01389">
    <property type="entry name" value="HMG-box_ROX1-like"/>
    <property type="match status" value="1"/>
</dbReference>
<feature type="domain" description="HMG box" evidence="6">
    <location>
        <begin position="133"/>
        <end position="201"/>
    </location>
</feature>
<dbReference type="STRING" id="416450.A0A1V6PUU1"/>
<dbReference type="GO" id="GO:0005634">
    <property type="term" value="C:nucleus"/>
    <property type="evidence" value="ECO:0007669"/>
    <property type="project" value="UniProtKB-UniRule"/>
</dbReference>
<dbReference type="EMBL" id="MDYN01000031">
    <property type="protein sequence ID" value="OQD80809.1"/>
    <property type="molecule type" value="Genomic_DNA"/>
</dbReference>
<organism evidence="7 8">
    <name type="scientific">Penicillium antarcticum</name>
    <dbReference type="NCBI Taxonomy" id="416450"/>
    <lineage>
        <taxon>Eukaryota</taxon>
        <taxon>Fungi</taxon>
        <taxon>Dikarya</taxon>
        <taxon>Ascomycota</taxon>
        <taxon>Pezizomycotina</taxon>
        <taxon>Eurotiomycetes</taxon>
        <taxon>Eurotiomycetidae</taxon>
        <taxon>Eurotiales</taxon>
        <taxon>Aspergillaceae</taxon>
        <taxon>Penicillium</taxon>
    </lineage>
</organism>
<dbReference type="Gene3D" id="1.10.30.10">
    <property type="entry name" value="High mobility group box domain"/>
    <property type="match status" value="1"/>
</dbReference>
<dbReference type="OrthoDB" id="6247875at2759"/>
<dbReference type="PANTHER" id="PTHR10270:SF161">
    <property type="entry name" value="SEX-DETERMINING REGION Y PROTEIN"/>
    <property type="match status" value="1"/>
</dbReference>
<keyword evidence="8" id="KW-1185">Reference proteome</keyword>
<sequence length="322" mass="36291">MVTPNVSPSGSNQVTPAQAVEILWSDAVTHIKSTDGEVFVPFNVVEAVIGHEGLMVISKRLAALLNKQVQILADTSIECYRVHPHEFTKGMIPDQLKIGGKPLELGDHQRISKAIHKATTENAVRVPTRSTKIPRPPNSFILYRQANHHAVKDANPNITNNEISRILGARWKNESEEVRQRYIILADDLKKRHSLAHPDYQYTPRRPSERKRRASRLVPTQNNVAENEDENDDENDVVLQSSNVVAVVNEDFMDVLGNNGLLYGPNGVEPLLASYNDFERQQIANDQLSGATFCEMDYTPIPWYEMLTLDNDSQHMLFHQGN</sequence>
<evidence type="ECO:0000256" key="1">
    <source>
        <dbReference type="ARBA" id="ARBA00023015"/>
    </source>
</evidence>
<dbReference type="InterPro" id="IPR009071">
    <property type="entry name" value="HMG_box_dom"/>
</dbReference>
<comment type="caution">
    <text evidence="7">The sequence shown here is derived from an EMBL/GenBank/DDBJ whole genome shotgun (WGS) entry which is preliminary data.</text>
</comment>
<dbReference type="PROSITE" id="PS50118">
    <property type="entry name" value="HMG_BOX_2"/>
    <property type="match status" value="1"/>
</dbReference>
<evidence type="ECO:0000256" key="3">
    <source>
        <dbReference type="ARBA" id="ARBA00023163"/>
    </source>
</evidence>